<dbReference type="STRING" id="492660.SAMN05192566_0196"/>
<evidence type="ECO:0000256" key="3">
    <source>
        <dbReference type="ARBA" id="ARBA00022795"/>
    </source>
</evidence>
<dbReference type="Pfam" id="PF05130">
    <property type="entry name" value="FlgN"/>
    <property type="match status" value="1"/>
</dbReference>
<reference evidence="6" key="1">
    <citation type="submission" date="2016-10" db="EMBL/GenBank/DDBJ databases">
        <authorList>
            <person name="Varghese N."/>
            <person name="Submissions S."/>
        </authorList>
    </citation>
    <scope>NUCLEOTIDE SEQUENCE [LARGE SCALE GENOMIC DNA]</scope>
    <source>
        <strain evidence="6">CBMB127</strain>
    </source>
</reference>
<feature type="region of interest" description="Disordered" evidence="4">
    <location>
        <begin position="134"/>
        <end position="160"/>
    </location>
</feature>
<comment type="similarity">
    <text evidence="2">Belongs to the FlgN family.</text>
</comment>
<dbReference type="OrthoDB" id="8561298at2"/>
<accession>A0A1G8ZD18</accession>
<evidence type="ECO:0000256" key="2">
    <source>
        <dbReference type="ARBA" id="ARBA00007703"/>
    </source>
</evidence>
<dbReference type="InterPro" id="IPR007809">
    <property type="entry name" value="FlgN-like"/>
</dbReference>
<evidence type="ECO:0000256" key="4">
    <source>
        <dbReference type="SAM" id="MobiDB-lite"/>
    </source>
</evidence>
<sequence length="160" mass="17597">MNTANQTSMPAISFDADAMLVAKLIQDLQHEQTALVSADMATIEKLVDNRAELLQALGEAANQRYVALAAAGFEGNETGMEKWLKLRSSQGTDRAWMDFQQQLAQAKELNRLNGLLINKHFQRNQERLDVLQGKSSGSTQLYGKNGQAHAANSSRTSFSV</sequence>
<comment type="function">
    <text evidence="1">Required for the efficient initiation of filament assembly.</text>
</comment>
<dbReference type="InterPro" id="IPR036679">
    <property type="entry name" value="FlgN-like_sf"/>
</dbReference>
<keyword evidence="3" id="KW-1005">Bacterial flagellum biogenesis</keyword>
<keyword evidence="5" id="KW-0282">Flagellum</keyword>
<keyword evidence="6" id="KW-1185">Reference proteome</keyword>
<dbReference type="Gene3D" id="1.20.58.300">
    <property type="entry name" value="FlgN-like"/>
    <property type="match status" value="1"/>
</dbReference>
<feature type="compositionally biased region" description="Polar residues" evidence="4">
    <location>
        <begin position="150"/>
        <end position="160"/>
    </location>
</feature>
<dbReference type="SUPFAM" id="SSF140566">
    <property type="entry name" value="FlgN-like"/>
    <property type="match status" value="1"/>
</dbReference>
<dbReference type="EMBL" id="FNFX01000001">
    <property type="protein sequence ID" value="SDK12295.1"/>
    <property type="molecule type" value="Genomic_DNA"/>
</dbReference>
<dbReference type="Proteomes" id="UP000198629">
    <property type="component" value="Unassembled WGS sequence"/>
</dbReference>
<evidence type="ECO:0000256" key="1">
    <source>
        <dbReference type="ARBA" id="ARBA00002397"/>
    </source>
</evidence>
<keyword evidence="5" id="KW-0966">Cell projection</keyword>
<protein>
    <submittedName>
        <fullName evidence="5">Flagella synthesis protein FlgN</fullName>
    </submittedName>
</protein>
<gene>
    <name evidence="5" type="ORF">SAMN05192566_0196</name>
</gene>
<organism evidence="5 6">
    <name type="scientific">Methylophilus rhizosphaerae</name>
    <dbReference type="NCBI Taxonomy" id="492660"/>
    <lineage>
        <taxon>Bacteria</taxon>
        <taxon>Pseudomonadati</taxon>
        <taxon>Pseudomonadota</taxon>
        <taxon>Betaproteobacteria</taxon>
        <taxon>Nitrosomonadales</taxon>
        <taxon>Methylophilaceae</taxon>
        <taxon>Methylophilus</taxon>
    </lineage>
</organism>
<proteinExistence type="inferred from homology"/>
<name>A0A1G8ZD18_9PROT</name>
<evidence type="ECO:0000313" key="6">
    <source>
        <dbReference type="Proteomes" id="UP000198629"/>
    </source>
</evidence>
<dbReference type="RefSeq" id="WP_091468461.1">
    <property type="nucleotide sequence ID" value="NZ_FNFX01000001.1"/>
</dbReference>
<keyword evidence="5" id="KW-0969">Cilium</keyword>
<dbReference type="AlphaFoldDB" id="A0A1G8ZD18"/>
<evidence type="ECO:0000313" key="5">
    <source>
        <dbReference type="EMBL" id="SDK12295.1"/>
    </source>
</evidence>
<dbReference type="GO" id="GO:0044780">
    <property type="term" value="P:bacterial-type flagellum assembly"/>
    <property type="evidence" value="ECO:0007669"/>
    <property type="project" value="InterPro"/>
</dbReference>